<dbReference type="GO" id="GO:0006048">
    <property type="term" value="P:UDP-N-acetylglucosamine biosynthetic process"/>
    <property type="evidence" value="ECO:0007669"/>
    <property type="project" value="TreeGrafter"/>
</dbReference>
<dbReference type="GO" id="GO:0009252">
    <property type="term" value="P:peptidoglycan biosynthetic process"/>
    <property type="evidence" value="ECO:0007669"/>
    <property type="project" value="TreeGrafter"/>
</dbReference>
<keyword evidence="2 6" id="KW-0597">Phosphoprotein</keyword>
<dbReference type="Pfam" id="PF00408">
    <property type="entry name" value="PGM_PMM_IV"/>
    <property type="match status" value="1"/>
</dbReference>
<evidence type="ECO:0000256" key="3">
    <source>
        <dbReference type="ARBA" id="ARBA00022723"/>
    </source>
</evidence>
<evidence type="ECO:0000259" key="13">
    <source>
        <dbReference type="Pfam" id="PF02880"/>
    </source>
</evidence>
<dbReference type="PRINTS" id="PR00509">
    <property type="entry name" value="PGMPMM"/>
</dbReference>
<evidence type="ECO:0000256" key="6">
    <source>
        <dbReference type="HAMAP-Rule" id="MF_01554"/>
    </source>
</evidence>
<evidence type="ECO:0000256" key="9">
    <source>
        <dbReference type="SAM" id="Coils"/>
    </source>
</evidence>
<feature type="domain" description="Alpha-D-phosphohexomutase alpha/beta/alpha" evidence="12">
    <location>
        <begin position="164"/>
        <end position="261"/>
    </location>
</feature>
<dbReference type="Gene3D" id="3.30.310.50">
    <property type="entry name" value="Alpha-D-phosphohexomutase, C-terminal domain"/>
    <property type="match status" value="1"/>
</dbReference>
<feature type="domain" description="Alpha-D-phosphohexomutase C-terminal" evidence="10">
    <location>
        <begin position="385"/>
        <end position="446"/>
    </location>
</feature>
<dbReference type="InterPro" id="IPR036900">
    <property type="entry name" value="A-D-PHexomutase_C_sf"/>
</dbReference>
<dbReference type="CDD" id="cd05802">
    <property type="entry name" value="GlmM"/>
    <property type="match status" value="1"/>
</dbReference>
<evidence type="ECO:0000256" key="2">
    <source>
        <dbReference type="ARBA" id="ARBA00022553"/>
    </source>
</evidence>
<dbReference type="InterPro" id="IPR005843">
    <property type="entry name" value="A-D-PHexomutase_C"/>
</dbReference>
<dbReference type="InterPro" id="IPR050060">
    <property type="entry name" value="Phosphoglucosamine_mutase"/>
</dbReference>
<evidence type="ECO:0000313" key="15">
    <source>
        <dbReference type="Proteomes" id="UP000234857"/>
    </source>
</evidence>
<dbReference type="Pfam" id="PF02880">
    <property type="entry name" value="PGM_PMM_III"/>
    <property type="match status" value="1"/>
</dbReference>
<dbReference type="InterPro" id="IPR005841">
    <property type="entry name" value="Alpha-D-phosphohexomutase_SF"/>
</dbReference>
<dbReference type="InterPro" id="IPR016055">
    <property type="entry name" value="A-D-PHexomutase_a/b/a-I/II/III"/>
</dbReference>
<evidence type="ECO:0000256" key="7">
    <source>
        <dbReference type="RuleBase" id="RU004326"/>
    </source>
</evidence>
<keyword evidence="3 6" id="KW-0479">Metal-binding</keyword>
<comment type="similarity">
    <text evidence="1 6 7">Belongs to the phosphohexose mutase family.</text>
</comment>
<dbReference type="Pfam" id="PF02879">
    <property type="entry name" value="PGM_PMM_II"/>
    <property type="match status" value="1"/>
</dbReference>
<feature type="active site" description="Phosphoserine intermediate" evidence="6">
    <location>
        <position position="103"/>
    </location>
</feature>
<feature type="binding site" evidence="6">
    <location>
        <position position="250"/>
    </location>
    <ligand>
        <name>Mg(2+)</name>
        <dbReference type="ChEBI" id="CHEBI:18420"/>
    </ligand>
</feature>
<feature type="binding site" evidence="6">
    <location>
        <position position="248"/>
    </location>
    <ligand>
        <name>Mg(2+)</name>
        <dbReference type="ChEBI" id="CHEBI:18420"/>
    </ligand>
</feature>
<dbReference type="PROSITE" id="PS00710">
    <property type="entry name" value="PGM_PMM"/>
    <property type="match status" value="1"/>
</dbReference>
<dbReference type="GO" id="GO:0005975">
    <property type="term" value="P:carbohydrate metabolic process"/>
    <property type="evidence" value="ECO:0007669"/>
    <property type="project" value="InterPro"/>
</dbReference>
<gene>
    <name evidence="6 14" type="primary">glmM</name>
    <name evidence="14" type="ORF">C0601_01280</name>
</gene>
<dbReference type="GO" id="GO:0005829">
    <property type="term" value="C:cytosol"/>
    <property type="evidence" value="ECO:0007669"/>
    <property type="project" value="TreeGrafter"/>
</dbReference>
<feature type="coiled-coil region" evidence="9">
    <location>
        <begin position="430"/>
        <end position="457"/>
    </location>
</feature>
<comment type="caution">
    <text evidence="14">The sequence shown here is derived from an EMBL/GenBank/DDBJ whole genome shotgun (WGS) entry which is preliminary data.</text>
</comment>
<dbReference type="GO" id="GO:0008966">
    <property type="term" value="F:phosphoglucosamine mutase activity"/>
    <property type="evidence" value="ECO:0007669"/>
    <property type="project" value="UniProtKB-UniRule"/>
</dbReference>
<proteinExistence type="inferred from homology"/>
<evidence type="ECO:0000259" key="11">
    <source>
        <dbReference type="Pfam" id="PF02878"/>
    </source>
</evidence>
<feature type="binding site" description="via phosphate group" evidence="6">
    <location>
        <position position="103"/>
    </location>
    <ligand>
        <name>Mg(2+)</name>
        <dbReference type="ChEBI" id="CHEBI:18420"/>
    </ligand>
</feature>
<dbReference type="SUPFAM" id="SSF53738">
    <property type="entry name" value="Phosphoglucomutase, first 3 domains"/>
    <property type="match status" value="3"/>
</dbReference>
<evidence type="ECO:0000256" key="8">
    <source>
        <dbReference type="RuleBase" id="RU004327"/>
    </source>
</evidence>
<dbReference type="InterPro" id="IPR005844">
    <property type="entry name" value="A-D-PHexomutase_a/b/a-I"/>
</dbReference>
<evidence type="ECO:0000313" key="14">
    <source>
        <dbReference type="EMBL" id="PLX19652.1"/>
    </source>
</evidence>
<dbReference type="EC" id="5.4.2.10" evidence="6 8"/>
<accession>A0A2N5ZM12</accession>
<dbReference type="FunFam" id="3.40.120.10:FF:000001">
    <property type="entry name" value="Phosphoglucosamine mutase"/>
    <property type="match status" value="1"/>
</dbReference>
<dbReference type="AlphaFoldDB" id="A0A2N5ZM12"/>
<dbReference type="InterPro" id="IPR016066">
    <property type="entry name" value="A-D-PHexomutase_CS"/>
</dbReference>
<dbReference type="Pfam" id="PF02878">
    <property type="entry name" value="PGM_PMM_I"/>
    <property type="match status" value="1"/>
</dbReference>
<evidence type="ECO:0000259" key="10">
    <source>
        <dbReference type="Pfam" id="PF00408"/>
    </source>
</evidence>
<dbReference type="InterPro" id="IPR005846">
    <property type="entry name" value="A-D-PHexomutase_a/b/a-III"/>
</dbReference>
<dbReference type="PANTHER" id="PTHR42946">
    <property type="entry name" value="PHOSPHOHEXOSE MUTASE"/>
    <property type="match status" value="1"/>
</dbReference>
<dbReference type="Proteomes" id="UP000234857">
    <property type="component" value="Unassembled WGS sequence"/>
</dbReference>
<feature type="binding site" evidence="6">
    <location>
        <position position="252"/>
    </location>
    <ligand>
        <name>Mg(2+)</name>
        <dbReference type="ChEBI" id="CHEBI:18420"/>
    </ligand>
</feature>
<keyword evidence="4 6" id="KW-0460">Magnesium</keyword>
<comment type="catalytic activity">
    <reaction evidence="6 8">
        <text>alpha-D-glucosamine 1-phosphate = D-glucosamine 6-phosphate</text>
        <dbReference type="Rhea" id="RHEA:23424"/>
        <dbReference type="ChEBI" id="CHEBI:58516"/>
        <dbReference type="ChEBI" id="CHEBI:58725"/>
        <dbReference type="EC" id="5.4.2.10"/>
    </reaction>
</comment>
<reference evidence="14 15" key="1">
    <citation type="submission" date="2017-11" db="EMBL/GenBank/DDBJ databases">
        <title>Genome-resolved metagenomics identifies genetic mobility, metabolic interactions, and unexpected diversity in perchlorate-reducing communities.</title>
        <authorList>
            <person name="Barnum T.P."/>
            <person name="Figueroa I.A."/>
            <person name="Carlstrom C.I."/>
            <person name="Lucas L.N."/>
            <person name="Engelbrektson A.L."/>
            <person name="Coates J.D."/>
        </authorList>
    </citation>
    <scope>NUCLEOTIDE SEQUENCE [LARGE SCALE GENOMIC DNA]</scope>
    <source>
        <strain evidence="14">BM706</strain>
    </source>
</reference>
<feature type="domain" description="Alpha-D-phosphohexomutase alpha/beta/alpha" evidence="13">
    <location>
        <begin position="265"/>
        <end position="373"/>
    </location>
</feature>
<sequence length="459" mass="51698">MKKKFFGTDGIRGVANVYPMTGEIIHGISRSAAKIMKERSKGKRFVFIGKDTRLSCDMLETAIASGLMSQGIHVYRLGVIPTPALAFLTRKRNALFGVMISASHNPFYDNGIKFIGPDGFKLDDTLEIEIEKDFLQTDCRSNDIDDAITHRDIGRMYEKYSYRDDYIEHCIAPVEKFDFSDLKVLIDCANGATSHIATEVFETLGMQYQIIDNNPTGDNINNECGSTNMQKIMKIVAEEDFDCGIAFDGDGDRCLMVDEKGNLMDGDIMMAICYQHRVKTDPYFNKKLIATVMSNMGLKEVVSKNNGSFLETTVGDKYVLKSMIENDGLIGGEQSGHIIFLERNTTGDGIIAAIEMLKIRAEKKLPFSRLIEETGFRRYPQVLYNIKVRTKDGLWDIKALKDAVKSFDDEFKDRGRILIRPSGTEPLVRVMAEALELDKAENKLKEIMNIIESELGENR</sequence>
<feature type="modified residue" description="Phosphoserine" evidence="6">
    <location>
        <position position="103"/>
    </location>
</feature>
<protein>
    <recommendedName>
        <fullName evidence="6 8">Phosphoglucosamine mutase</fullName>
        <ecNumber evidence="6 8">5.4.2.10</ecNumber>
    </recommendedName>
</protein>
<comment type="cofactor">
    <cofactor evidence="6">
        <name>Mg(2+)</name>
        <dbReference type="ChEBI" id="CHEBI:18420"/>
    </cofactor>
    <text evidence="6">Binds 1 Mg(2+) ion per subunit.</text>
</comment>
<dbReference type="Gene3D" id="3.40.120.10">
    <property type="entry name" value="Alpha-D-Glucose-1,6-Bisphosphate, subunit A, domain 3"/>
    <property type="match status" value="3"/>
</dbReference>
<organism evidence="14 15">
    <name type="scientific">Muiribacterium halophilum</name>
    <dbReference type="NCBI Taxonomy" id="2053465"/>
    <lineage>
        <taxon>Bacteria</taxon>
        <taxon>Candidatus Muiribacteriota</taxon>
        <taxon>Candidatus Muiribacteriia</taxon>
        <taxon>Candidatus Muiribacteriales</taxon>
        <taxon>Candidatus Muiribacteriaceae</taxon>
        <taxon>Candidatus Muiribacterium</taxon>
    </lineage>
</organism>
<dbReference type="EMBL" id="PKTG01000024">
    <property type="protein sequence ID" value="PLX19652.1"/>
    <property type="molecule type" value="Genomic_DNA"/>
</dbReference>
<evidence type="ECO:0000259" key="12">
    <source>
        <dbReference type="Pfam" id="PF02879"/>
    </source>
</evidence>
<evidence type="ECO:0000256" key="4">
    <source>
        <dbReference type="ARBA" id="ARBA00022842"/>
    </source>
</evidence>
<dbReference type="GO" id="GO:0000287">
    <property type="term" value="F:magnesium ion binding"/>
    <property type="evidence" value="ECO:0007669"/>
    <property type="project" value="UniProtKB-UniRule"/>
</dbReference>
<evidence type="ECO:0000256" key="5">
    <source>
        <dbReference type="ARBA" id="ARBA00023235"/>
    </source>
</evidence>
<dbReference type="FunFam" id="3.40.120.10:FF:000003">
    <property type="entry name" value="Phosphoglucosamine mutase"/>
    <property type="match status" value="1"/>
</dbReference>
<evidence type="ECO:0000256" key="1">
    <source>
        <dbReference type="ARBA" id="ARBA00010231"/>
    </source>
</evidence>
<keyword evidence="5 6" id="KW-0413">Isomerase</keyword>
<dbReference type="InterPro" id="IPR005845">
    <property type="entry name" value="A-D-PHexomutase_a/b/a-II"/>
</dbReference>
<name>A0A2N5ZM12_MUIH1</name>
<dbReference type="NCBIfam" id="TIGR01455">
    <property type="entry name" value="glmM"/>
    <property type="match status" value="1"/>
</dbReference>
<comment type="PTM">
    <text evidence="6">Activated by phosphorylation.</text>
</comment>
<dbReference type="PANTHER" id="PTHR42946:SF1">
    <property type="entry name" value="PHOSPHOGLUCOMUTASE (ALPHA-D-GLUCOSE-1,6-BISPHOSPHATE-DEPENDENT)"/>
    <property type="match status" value="1"/>
</dbReference>
<dbReference type="SUPFAM" id="SSF55957">
    <property type="entry name" value="Phosphoglucomutase, C-terminal domain"/>
    <property type="match status" value="1"/>
</dbReference>
<dbReference type="HAMAP" id="MF_01554_B">
    <property type="entry name" value="GlmM_B"/>
    <property type="match status" value="1"/>
</dbReference>
<dbReference type="InterPro" id="IPR006352">
    <property type="entry name" value="GlmM_bact"/>
</dbReference>
<keyword evidence="9" id="KW-0175">Coiled coil</keyword>
<dbReference type="GO" id="GO:0004615">
    <property type="term" value="F:phosphomannomutase activity"/>
    <property type="evidence" value="ECO:0007669"/>
    <property type="project" value="TreeGrafter"/>
</dbReference>
<feature type="domain" description="Alpha-D-phosphohexomutase alpha/beta/alpha" evidence="11">
    <location>
        <begin position="4"/>
        <end position="136"/>
    </location>
</feature>
<comment type="function">
    <text evidence="6 8">Catalyzes the conversion of glucosamine-6-phosphate to glucosamine-1-phosphate.</text>
</comment>